<dbReference type="InterPro" id="IPR011990">
    <property type="entry name" value="TPR-like_helical_dom_sf"/>
</dbReference>
<dbReference type="InterPro" id="IPR046849">
    <property type="entry name" value="E2_motif"/>
</dbReference>
<dbReference type="InterPro" id="IPR002885">
    <property type="entry name" value="PPR_rpt"/>
</dbReference>
<reference evidence="2" key="1">
    <citation type="submission" date="2021-02" db="EMBL/GenBank/DDBJ databases">
        <authorList>
            <person name="Nowell W R."/>
        </authorList>
    </citation>
    <scope>NUCLEOTIDE SEQUENCE</scope>
</reference>
<feature type="non-terminal residue" evidence="2">
    <location>
        <position position="1"/>
    </location>
</feature>
<accession>A0A820FUW5</accession>
<dbReference type="Pfam" id="PF20430">
    <property type="entry name" value="Eplus_motif"/>
    <property type="match status" value="1"/>
</dbReference>
<evidence type="ECO:0000256" key="1">
    <source>
        <dbReference type="ARBA" id="ARBA00022737"/>
    </source>
</evidence>
<dbReference type="AlphaFoldDB" id="A0A820FUW5"/>
<keyword evidence="1" id="KW-0677">Repeat</keyword>
<dbReference type="GO" id="GO:0048731">
    <property type="term" value="P:system development"/>
    <property type="evidence" value="ECO:0007669"/>
    <property type="project" value="UniProtKB-ARBA"/>
</dbReference>
<dbReference type="InterPro" id="IPR046960">
    <property type="entry name" value="PPR_At4g14850-like_plant"/>
</dbReference>
<evidence type="ECO:0000313" key="2">
    <source>
        <dbReference type="EMBL" id="CAF4265902.1"/>
    </source>
</evidence>
<evidence type="ECO:0000313" key="3">
    <source>
        <dbReference type="Proteomes" id="UP000663842"/>
    </source>
</evidence>
<dbReference type="FunFam" id="1.25.40.10:FF:000158">
    <property type="entry name" value="pentatricopeptide repeat-containing protein At2g33680"/>
    <property type="match status" value="1"/>
</dbReference>
<organism evidence="2 3">
    <name type="scientific">Rotaria magnacalcarata</name>
    <dbReference type="NCBI Taxonomy" id="392030"/>
    <lineage>
        <taxon>Eukaryota</taxon>
        <taxon>Metazoa</taxon>
        <taxon>Spiralia</taxon>
        <taxon>Gnathifera</taxon>
        <taxon>Rotifera</taxon>
        <taxon>Eurotatoria</taxon>
        <taxon>Bdelloidea</taxon>
        <taxon>Philodinida</taxon>
        <taxon>Philodinidae</taxon>
        <taxon>Rotaria</taxon>
    </lineage>
</organism>
<dbReference type="EMBL" id="CAJOBF010008962">
    <property type="protein sequence ID" value="CAF4265902.1"/>
    <property type="molecule type" value="Genomic_DNA"/>
</dbReference>
<sequence length="461" mass="51893">MLLKGYIKNKQANKANDLFNEIENPNDVNVTILFNACAQLKTKEALDLVKKISKQIPKSFYSNPYLLTSLLDALMKCGDVAHAESLFYSSKHKVLSSYGAMMKGYVENNLAKKTIELFNELKNPADVNKTLLNQMKLDDIQSNVPIYLSAIKAVSQIGDYSKAQSIAKQIPDSLLVENQIRGALIDLWGKVGSVVEAKLIFDKIRQPNIIEYTTMVNSYGLNGMGMQAIALFHQIPREFLHEATYVCALNACSHSGLVSEARLIFKNIEMKTMRIYSTMIDCLSRASAFEQAQELIDEYERNHSPDSTMYMALLSGARNAKNVYLSQNIYDRMKNLFPEKKDPLISAAVLLANVYASSGKMDKASDIRLEIYKSGTKKKVGLTWITVDGQVYTFRAHDRSHPRSNEIYAESEKISNEIIKYGHQYDSSWITRVLDEDETVESVLCGHSERLAIAWGFVANP</sequence>
<dbReference type="GO" id="GO:0003723">
    <property type="term" value="F:RNA binding"/>
    <property type="evidence" value="ECO:0007669"/>
    <property type="project" value="InterPro"/>
</dbReference>
<dbReference type="Pfam" id="PF01535">
    <property type="entry name" value="PPR"/>
    <property type="match status" value="6"/>
</dbReference>
<dbReference type="GO" id="GO:0009451">
    <property type="term" value="P:RNA modification"/>
    <property type="evidence" value="ECO:0007669"/>
    <property type="project" value="InterPro"/>
</dbReference>
<protein>
    <recommendedName>
        <fullName evidence="4">Pentatricopeptide repeat-containing protein</fullName>
    </recommendedName>
</protein>
<dbReference type="PANTHER" id="PTHR47926:SF382">
    <property type="entry name" value="PENTACOTRIPEPTIDE-REPEAT REGION OF PRORP DOMAIN-CONTAINING PROTEIN"/>
    <property type="match status" value="1"/>
</dbReference>
<evidence type="ECO:0008006" key="4">
    <source>
        <dbReference type="Google" id="ProtNLM"/>
    </source>
</evidence>
<dbReference type="Gene3D" id="1.25.40.10">
    <property type="entry name" value="Tetratricopeptide repeat domain"/>
    <property type="match status" value="2"/>
</dbReference>
<name>A0A820FUW5_9BILA</name>
<proteinExistence type="predicted"/>
<dbReference type="Proteomes" id="UP000663842">
    <property type="component" value="Unassembled WGS sequence"/>
</dbReference>
<gene>
    <name evidence="2" type="ORF">UXM345_LOCUS31533</name>
</gene>
<comment type="caution">
    <text evidence="2">The sequence shown here is derived from an EMBL/GenBank/DDBJ whole genome shotgun (WGS) entry which is preliminary data.</text>
</comment>
<dbReference type="PANTHER" id="PTHR47926">
    <property type="entry name" value="PENTATRICOPEPTIDE REPEAT-CONTAINING PROTEIN"/>
    <property type="match status" value="1"/>
</dbReference>